<dbReference type="AlphaFoldDB" id="A0A1W1H876"/>
<organism evidence="1 2">
    <name type="scientific">Desulfamplus magnetovallimortis</name>
    <dbReference type="NCBI Taxonomy" id="1246637"/>
    <lineage>
        <taxon>Bacteria</taxon>
        <taxon>Pseudomonadati</taxon>
        <taxon>Thermodesulfobacteriota</taxon>
        <taxon>Desulfobacteria</taxon>
        <taxon>Desulfobacterales</taxon>
        <taxon>Desulfobacteraceae</taxon>
        <taxon>Desulfamplus</taxon>
    </lineage>
</organism>
<accession>A0A1W1H876</accession>
<dbReference type="Proteomes" id="UP000191931">
    <property type="component" value="Unassembled WGS sequence"/>
</dbReference>
<gene>
    <name evidence="1" type="ORF">MTBBW1_1430025</name>
</gene>
<keyword evidence="2" id="KW-1185">Reference proteome</keyword>
<dbReference type="STRING" id="1246637.MTBBW1_1430025"/>
<dbReference type="EMBL" id="FWEV01000050">
    <property type="protein sequence ID" value="SLM28653.1"/>
    <property type="molecule type" value="Genomic_DNA"/>
</dbReference>
<name>A0A1W1H876_9BACT</name>
<sequence length="46" mass="5480">MPDSGTLHLILKVFYTFLEEIPDKRRSVQESVKWKMRDALTVNNWS</sequence>
<reference evidence="1 2" key="1">
    <citation type="submission" date="2017-03" db="EMBL/GenBank/DDBJ databases">
        <authorList>
            <person name="Afonso C.L."/>
            <person name="Miller P.J."/>
            <person name="Scott M.A."/>
            <person name="Spackman E."/>
            <person name="Goraichik I."/>
            <person name="Dimitrov K.M."/>
            <person name="Suarez D.L."/>
            <person name="Swayne D.E."/>
        </authorList>
    </citation>
    <scope>NUCLEOTIDE SEQUENCE [LARGE SCALE GENOMIC DNA]</scope>
    <source>
        <strain evidence="1">PRJEB14757</strain>
    </source>
</reference>
<evidence type="ECO:0000313" key="2">
    <source>
        <dbReference type="Proteomes" id="UP000191931"/>
    </source>
</evidence>
<proteinExistence type="predicted"/>
<protein>
    <submittedName>
        <fullName evidence="1">Uncharacterized protein</fullName>
    </submittedName>
</protein>
<evidence type="ECO:0000313" key="1">
    <source>
        <dbReference type="EMBL" id="SLM28653.1"/>
    </source>
</evidence>